<evidence type="ECO:0000259" key="1">
    <source>
        <dbReference type="PROSITE" id="PS51819"/>
    </source>
</evidence>
<evidence type="ECO:0000313" key="2">
    <source>
        <dbReference type="EMBL" id="ODB97153.1"/>
    </source>
</evidence>
<dbReference type="PANTHER" id="PTHR33993">
    <property type="entry name" value="GLYOXALASE-RELATED"/>
    <property type="match status" value="1"/>
</dbReference>
<comment type="caution">
    <text evidence="2">The sequence shown here is derived from an EMBL/GenBank/DDBJ whole genome shotgun (WGS) entry which is preliminary data.</text>
</comment>
<dbReference type="InterPro" id="IPR052164">
    <property type="entry name" value="Anthracycline_SecMetBiosynth"/>
</dbReference>
<evidence type="ECO:0000313" key="3">
    <source>
        <dbReference type="Proteomes" id="UP000094849"/>
    </source>
</evidence>
<gene>
    <name evidence="2" type="ORF">A3196_10500</name>
</gene>
<dbReference type="AlphaFoldDB" id="A0A1E2UQZ5"/>
<accession>A0A1E2UQZ5</accession>
<reference evidence="2 3" key="1">
    <citation type="submission" date="2016-03" db="EMBL/GenBank/DDBJ databases">
        <title>Chemosynthetic sulphur-oxidizing symbionts of marine invertebrate animals are capable of nitrogen fixation.</title>
        <authorList>
            <person name="Petersen J.M."/>
            <person name="Kemper A."/>
            <person name="Gruber-Vodicka H."/>
            <person name="Cardini U."/>
            <person name="Geest Mvander."/>
            <person name="Kleiner M."/>
            <person name="Bulgheresi S."/>
            <person name="Fussmann M."/>
            <person name="Herbold C."/>
            <person name="Seah B.K.B."/>
            <person name="Antony C.Paul."/>
            <person name="Liu D."/>
            <person name="Belitz A."/>
            <person name="Weber M."/>
        </authorList>
    </citation>
    <scope>NUCLEOTIDE SEQUENCE [LARGE SCALE GENOMIC DNA]</scope>
    <source>
        <strain evidence="2">G_D</strain>
    </source>
</reference>
<keyword evidence="3" id="KW-1185">Reference proteome</keyword>
<proteinExistence type="predicted"/>
<sequence>MEKVTGIGGLFFRAEDPAKLSSWYEQHLGVTQLPTDYDQSPWIQQSGPTVFAPFENETDYFGDQSQQWMINFRVDDLERMVAQLRSHGIEVSVDETHYPNGRFARFRDPEGNPIELWEAAK</sequence>
<dbReference type="InterPro" id="IPR029068">
    <property type="entry name" value="Glyas_Bleomycin-R_OHBP_Dase"/>
</dbReference>
<dbReference type="PROSITE" id="PS51819">
    <property type="entry name" value="VOC"/>
    <property type="match status" value="1"/>
</dbReference>
<dbReference type="STRING" id="1818881.A3196_10500"/>
<name>A0A1E2UQZ5_9GAMM</name>
<feature type="domain" description="VOC" evidence="1">
    <location>
        <begin position="6"/>
        <end position="119"/>
    </location>
</feature>
<dbReference type="InterPro" id="IPR004360">
    <property type="entry name" value="Glyas_Fos-R_dOase_dom"/>
</dbReference>
<organism evidence="2 3">
    <name type="scientific">Candidatus Thiodiazotropha endoloripes</name>
    <dbReference type="NCBI Taxonomy" id="1818881"/>
    <lineage>
        <taxon>Bacteria</taxon>
        <taxon>Pseudomonadati</taxon>
        <taxon>Pseudomonadota</taxon>
        <taxon>Gammaproteobacteria</taxon>
        <taxon>Chromatiales</taxon>
        <taxon>Sedimenticolaceae</taxon>
        <taxon>Candidatus Thiodiazotropha</taxon>
    </lineage>
</organism>
<protein>
    <submittedName>
        <fullName evidence="2">Glyoxalase</fullName>
    </submittedName>
</protein>
<dbReference type="Gene3D" id="3.10.180.10">
    <property type="entry name" value="2,3-Dihydroxybiphenyl 1,2-Dioxygenase, domain 1"/>
    <property type="match status" value="1"/>
</dbReference>
<dbReference type="InterPro" id="IPR037523">
    <property type="entry name" value="VOC_core"/>
</dbReference>
<dbReference type="Pfam" id="PF00903">
    <property type="entry name" value="Glyoxalase"/>
    <property type="match status" value="1"/>
</dbReference>
<dbReference type="SUPFAM" id="SSF54593">
    <property type="entry name" value="Glyoxalase/Bleomycin resistance protein/Dihydroxybiphenyl dioxygenase"/>
    <property type="match status" value="1"/>
</dbReference>
<dbReference type="PANTHER" id="PTHR33993:SF5">
    <property type="entry name" value="GLYOXALASE"/>
    <property type="match status" value="1"/>
</dbReference>
<dbReference type="Proteomes" id="UP000094849">
    <property type="component" value="Unassembled WGS sequence"/>
</dbReference>
<dbReference type="EMBL" id="LVJZ01000003">
    <property type="protein sequence ID" value="ODB97153.1"/>
    <property type="molecule type" value="Genomic_DNA"/>
</dbReference>
<dbReference type="RefSeq" id="WP_069024450.1">
    <property type="nucleotide sequence ID" value="NZ_LVJZ01000003.1"/>
</dbReference>